<evidence type="ECO:0000259" key="5">
    <source>
        <dbReference type="PROSITE" id="PS50234"/>
    </source>
</evidence>
<keyword evidence="3" id="KW-1133">Transmembrane helix</keyword>
<accession>A0ABZ0JX47</accession>
<dbReference type="SUPFAM" id="SSF53300">
    <property type="entry name" value="vWA-like"/>
    <property type="match status" value="1"/>
</dbReference>
<feature type="compositionally biased region" description="Low complexity" evidence="4">
    <location>
        <begin position="805"/>
        <end position="818"/>
    </location>
</feature>
<feature type="domain" description="VWFA" evidence="5">
    <location>
        <begin position="6322"/>
        <end position="6505"/>
    </location>
</feature>
<feature type="domain" description="Cadherin" evidence="6">
    <location>
        <begin position="5092"/>
        <end position="5191"/>
    </location>
</feature>
<feature type="region of interest" description="Disordered" evidence="4">
    <location>
        <begin position="546"/>
        <end position="590"/>
    </location>
</feature>
<dbReference type="Pfam" id="PF17963">
    <property type="entry name" value="Big_9"/>
    <property type="match status" value="4"/>
</dbReference>
<feature type="domain" description="Cadherin" evidence="6">
    <location>
        <begin position="554"/>
        <end position="652"/>
    </location>
</feature>
<feature type="domain" description="Cadherin" evidence="6">
    <location>
        <begin position="1156"/>
        <end position="1255"/>
    </location>
</feature>
<feature type="compositionally biased region" description="Low complexity" evidence="4">
    <location>
        <begin position="445"/>
        <end position="458"/>
    </location>
</feature>
<feature type="domain" description="Cadherin" evidence="6">
    <location>
        <begin position="1039"/>
        <end position="1132"/>
    </location>
</feature>
<dbReference type="CDD" id="cd00198">
    <property type="entry name" value="vWFA"/>
    <property type="match status" value="1"/>
</dbReference>
<evidence type="ECO:0000256" key="4">
    <source>
        <dbReference type="SAM" id="MobiDB-lite"/>
    </source>
</evidence>
<feature type="domain" description="Cadherin" evidence="6">
    <location>
        <begin position="914"/>
        <end position="1012"/>
    </location>
</feature>
<dbReference type="PROSITE" id="PS50234">
    <property type="entry name" value="VWFA"/>
    <property type="match status" value="1"/>
</dbReference>
<feature type="domain" description="Cadherin" evidence="6">
    <location>
        <begin position="674"/>
        <end position="772"/>
    </location>
</feature>
<feature type="domain" description="Cadherin" evidence="6">
    <location>
        <begin position="794"/>
        <end position="892"/>
    </location>
</feature>
<dbReference type="InterPro" id="IPR001343">
    <property type="entry name" value="Hemolysn_Ca-bd"/>
</dbReference>
<dbReference type="Gene3D" id="2.60.40.10">
    <property type="entry name" value="Immunoglobulins"/>
    <property type="match status" value="46"/>
</dbReference>
<sequence>MVKYILKLNATVVELTGVVNGQNAQGQTIALAVGDTLEQNTTFDAAEDATFKLQYSDGTVETNASAPDAESATSGFEATTSAEVDSEIAALQELILSGEDPTEGLPDTAAGEAAPTGNEGGGFTFVGRAGDETLAAAVYDTVGFELEEDERIEEQVGFLEQFAQPEISSSSVTVLENNLEQGSDPQADLLTQAGVITVSVQAGINTLTIDGIDIFIDGNFAGPVTIDSEFGELVVTDFNPITSAISYEYTLTDPSAHSNSDTNSELFELTLTDNQGVTVTSSITANIVDDAPSGADDSNTINEDNENPVTGNVLNNDTLGADSAEITQVSTAAGSVNLASSNVISGTFGTLTILADGSYSYELNSDSEQLQQLQLNEQTTDAFNYTLVDADGDEITQTLTITILGDNDTPVITSSTTDATGTTLEAGVMDGGNESEPGIISTGGTLTASDIDTDSTTSWSVEPEAGEYGDFSIDADTGEWTYTLADNELVDALAQGETRDETFLVTVTDEHGAFSTQLVTVTVNGTNDIPLITSSIEDATGTVTESGVMDGGNEPEPGNASTGGTLTASDIDTDSTTSWSVEPEAGEYGDFSIDADTGEWTYTLADNELVDALAQGETRDETFLVTVTDEHGAFSTQLVTVTVNGTNDIPLITSSIEDATGSVTESGVMDGGNEPEPGNASTGGTLTASDIDTDSTTSWSVEPEAGEYGDFSIDADTGEWTYTLADNELVDALAQGETRDETFLVTVTDEHGAFSTQLVTVTVNGTNDIPLITSSIEDATGTVTESGVMDGGNEPEPGNASTGGTLTASDIDTDSTTSWSVEPEAGEYGDFSIDADTGEWTYTLADNELVDALAQGETRDETFLVTVTDEHGAFSTQLVTVTVNGTNDIPLITSSIEDATGSVTESGVMDGGNEPEPGNASTGGTLTASDIDTDSTTSWSVEPEAGEYGDFSIDADTGEWTYNLADNELVDALAQGETRDETFLVTVTDEHGAFSTQLVTVTVSGTNSIPEITSTLDDATGTVLEAGVMDGGNEPELGVLTANGTLTASDIDNGSSASWSVEPEAGEYGDFSIDADTGEWIYTLADNELVDALAQGETHDETFLATVTDEFGAFSTQLVTVTVAGTNDIPLITSSIEDATGSVNEAGVVDINDNGNTPVAAVLTAGGTLTASDVDNNATQSWSFEAQTNDYGSFEIDADTGEWTYTLADNELVDTLAEGETHDEIFLATVTDEFGAFSTQLVTVTVAGTNDIPVITSSIEDATGSVNEAGVVDINDNGNTPVAAVLTAGGTLTASDVDNNATQSWSFEAQTNDYGSFEIDADTGEWTYTLADNELVDALAEGETHDEIFLATVTDEFGAFSTQLVTVTVAGTNDIPLITSSIEDATGSVNEAGVVDINDNGNTPVAAVLTAGGTLTASDVDNNATQTWSFEAQTNDYGSFEIDADTGEWTYTLADNELVDALAQGETHDETFLATVTDEFGAFSTQLVTVTVSGTNDIPLITSSIDDATGSVNEAGVVDINDNGNTPVAANLTANGTLTASDVDNNATQSWSFEAQTNDYGSFEIDADTGEWTYTLADNALVDALAEGETHDETFLATVTDEFGAFSTQLVTVTVAGTNDIPLITSSIEDATGSVNEAGVVDINDNGNTPVAAVLTAGGTLTASDVDNNATQEWSFEAQTNDYGSFEIDADTGEWTYTLAENALVDALAEGETHDEIFLATVTDEFGAFSTQLVTVTVAGTNDIPLITSSIEDATGSVNEAGVVDINDNGNTPVAANLTANGTLTASDVDTGATQSWSFEAQTNDYGSFEIDADSGEWTYTLADNELVDALAQGETHDEIFLATVTDEFGAFSTQLVTVTVAGTNDIPLITSSIEDATGSVNEAGVVDINDNGNTPVAAVLTAGGTLTASDVDNNATQSWSFEAQTNDYGSFEIDADTGEWTYTLADNELVDALAEGETHDEIFLATVTDEFGAFSTQLVTVTVAGTNDIPLITSSIEDATGSVNEAGVVDINDNGNTPVAAVLTAGGTLTASDVDNNATQSWSFEAQTNVYGSFEIDADTGEWTYTLADNELVDALAQGETHDETFLATVTDEFGAFSTQLVTVTVAGTNDIPLITSSIEDATGSVNEAGVVDINDNVNTPVAANLTANGTLTASDIDTGATQTWSFEAQTNDYGSFEIDADTGEWTYTLADNELVDALAEGETHDETFLATVTDEFGAFSTQLVTVTVAGTNDIPLITSSIEDATGSVNEAGVVDINDNGNTPVAAVLTAGGTLTASDVDNNATQSWSFEAQTNDYGSFEIDADTGEWTYTLADNELVDALAEGETHDEIFLAKVTDEFGAFSTQLVTVTVSGTNDIPLITSSIEDATGSVNEAGVVDINDNGNTPVAANLTANGTLTASDVDTGATQSWSFEAQTNDYGSFEIDADTGEWTYTLADNELVDALAQGETHDETFLATVTDEFGAFSTQLVTVTVAGTNDIPLITSSIEDATGSVNEAGVVDINDNGNTPVAANLTASGTLTASDIDNNATQEWSFEAQTNDYGSFEIDADTGEWTYTLADNELVDALAQGETHDEIFLATVTDEFGAFSTQLVTVTVSGTNDIPLITSSIEDATGSVSEAGVVDINDNGNTPVAANLTASGTLTASDVDNNATQEWSFEAQTNDYGSFEIDADTGEWTYTLAENALVDALAEGETHDETFLATVTDEFGAFSTQLVTVTVAGTNDIPLITSSIEDATGSVNEAGVVDINDNGNTPVAAVLTAGGTLTASDVDNNATQEWSFEAQTNDYGSFEIDADSGEWTYTLAENALVDALAEGETHDEIFLATVTDEFGAFSTQLVTVTVNGTNDIPVITSSIEDATGSVNEAGVVDINDNGNTPVAAVLTAGGTLTASDVDNNATQSWSFEAQTNVYGSFEIDADTGEWTYTLAENALVDALAEGETHDEIFLATVTDEFGAFSTQLVTVTVAGTNDIPVITSSIEDATGSVNEAGVVDINDNGNTPVAAVLTAGGTLTASDVDNNATQEWSFEAQTNDYGSFEIDADTGEWTYTLADNELVDALAEGETHDEIFLATVTDEFGAFSTQLVTVTVAGTNDIPLITSSIEDATGSVNEAGVVDINDNGNTPVAAVLTAGGTLTASDVDNNATQSWSFEAQTNDYGSFEIDADTGEWTYTLADNALVDALAEGETHDETFLATVTDEFGAFSTQLVTVTVAGTNDIPLITSSIEDATGSVNEAGVVDINDNGNTPVAAVLTAGGTLTASDIDNNATQEWSFEAQTNDYGSFEIDADTGEWTYTLADNELVDALAEGETHDEIFLATVTDEFGAFSTQLVTVTVAGTNDIPVITSSIEDATGSVNEAGVVDINDNGNTPVAAVLTAGGTLTASDVDNNATQEWSFEAQTNDYGSFEIDADTGEWTYTLADNELVDALAEGETHDETFLATVTDEFGAFSTQLVTVTVSGTNDIPLITSSIEDATGSVNEAGVVDINDNGNTPVAAVLTAGGTLTASDVDNNATQTWSFEAQTNDYGSFEIDADTGEWTYTLADNELVDALAEGETHDEIFLATVTDEFGAFSTQLVTVTVAGTNDIPLITSSIEDATGSVNEAGVVDINDNGNTPVAANLTANGTLTASDVDTGATQSWSFEAQTNDYGSFEIDADTGEWTYTLADNALVDALAEGETHDETFLATVTDEFGAFSTQLVTVTVNGTNDIPLITSSIEDATGSVNEAGVVDINDNGNTPVAANLTANGTLTASDVDTGATQSWSFEAQTNVYGSFEIDADSGEWTYTLADNELVDALAQGETHDETFLATVTDEFGAFSTQLVTVTVAGTNDIPLITSSIEDATGSVNEAGVVDINDNGNTPVAANLTANGTLTASDVDTGATQSWSFEAQTNDYGSFEIDADTGEWTYTLADNELVDALAQGETHDEIFLATVTDEFGAFSTQLVTVTVAGTNDIPLITSSIEDATGSVNEAGVVDINDNGNTPVAAVLTAGGTLTASDVDNNATQEWSFEAQTNDYGSFEIDADSGEWTYTLADNELVDALAQGETHDETFLATVTDEFGAFSTQLVTVTVAGTNDIPLITSSIEDATGSVNEAGVVDINDNGNTPVAANLTANGTLTASDVDTGATQSWSFEAQTNDYGSFEIDADTGEWTYTLADNELVDALAQGETHDEIFLATVTDEFGAFSTQLVTVTVAGTNDIPLITSSIEDATGSVNEAGVVDINDNGNTPVAAVLTAGGTLTASDVDNNATQEWSFEAQTNDYGSFEIDADTGEWTYTLADNELVDALAEGETHDETFLATVTDEFGAFSTQLVTVTVSGTNDIPLITSSIEDATGSVNEAGVVDINDNGNTPVAAVLTAGGTLTASDVDNNATQTWSFEAQTNDYGSFEIDADTGEWTYTLADNELVDALAQGETHDETFLATVTDEFGAFSTQLVTVTVAGTNDIPLITSSIEDATGSVNEAGVVDINDNGNTPVAANLTASGTLTASDIDNNATQEWSFEAQTNDYGSFEIDADTGEWTYTLADNELVDALAQGETHDEIFLATVTDEFGAFSTQLVTVTVSGTNDIPLITSSIEDATGSVNEAGVVDINDNGNTPVAAVLTAGGTLTASDVDNNATQTWSFEAQTNDYGSFEIDADTGEWTYTLADNELVDALAEGETHDEIFLATVTDEFGAFSTQLVTVTVAGTNDIPLITSSIEDATGSVNEAGVVDINDNGNTPVAANLTANGTLTASDVDTGATQSWSFEAQTNDYGSFEIDADTGEWTYTLADNALVDALAEGETHDETFLATVTDEFGAFSTQLVTVTVNGTNDIPLITSSIEDATGSVNEAGVVDINDNGNTPVAANLTANGTLTASDVDTGATQSWSFEAQTNVYGSFEIDADSGEWTYTLADNELVDALAQGETHDETFLATVTDEFGAFSTQLVTVTVAGTNDIPLITSSIEDATGSVNEAGVVDINDNGNTPVAANLTANGTLTASDVDTGATQSWSFEAQTNDYGSFEIDADTGEWTYTLADNELVDALAQGETHDEIFLATVTDEFGAFSTQLVTVTVAGTNDIPLITSSIEDATGSVNEAGVVDINDNGNTPVAAVLTAGGTLTASDVDNNATQEWSFEAQTNDYGSFEIDADTGEWTYTLADNELVDALAEGETHDETFLATVTDEFGAFSTQLVTVTVSGTNDIPLITSSIEDATGSVNEAGVVDINDNGNTPVAAVLTAGGTLTASDVDNNATQTWSFEAQTNDYGSFEIDADTGEWTYTLADNELVDALAQGETHDETFLATVTDEFGAFSTQLVTVTVAGTNDIPLITSSIEDATGSVNEAGVVDINDNGNTPVAANLTASGTLTASDIDNNATQEWSFEAQTNDYGSFEIDADTGEWTYTLADNTLVDALAEGETHDETFLATVTDEFGAFSTQLVTVTVAGTNDIPLITSSIEDATGSVNEAGVVDINDNGNTPVAANLTASGTLTASDVDTGATQSWSFEAQTNDYGSFEIDADSGEWTYTLAENTLVDALAEGETHDETFLAIVTDEFGAFSTQLVTVTVAGTNDIPLITSSIEDATGSVNEAGVVDINDNGNTPVAAVLTAGGTLTASDVDNNATQSWSFEAQTNDYGSFEIDADSGEWTYTLADNELVDALAEGETHDEIFLATVTDEFGAFSTQLVTVTVAGTNDIPLITSSIDDATGSVNEAGVVDINDNGNTPVAAVLTAGGTLTASDVDNNATQSWSFEAQTNDYGSFEIDADSGEWTYTLAENTLVDALAEGETHDEIFLATVTDEFGAFSTQLVTVTVAGTNDIPLITSSIEDATGSVNEAGVVDINDNGNTPVAAVLTAGGTLTASDVDNNATQSWSFEAQTNDYGSFEIDADSGEWTYTLADNELVDALAEGETHDEIFLATVTDEFGAFSTQLVTVTVAGTNDIPLITSSIEDATGSVNEAGVVDINDNGNTPVAANLTASGTLTASDVDNNATQSWSFEAQTNDYGSFEIDADTGEWTYTLADNELVDALAEGETHDETFLATVTDEFGAFSSQLVTVTVNGTNDIPVLTIAENTGTVTEDSIDDQQTGDLIATGTLTTSDVDNGDSVSLSVDYQNDILWQNSANANLSPQQISDIVAGFSLNSDELGWTYQINNDLVDFLADGDAITLSFGVTATDSNGAYDTETVTITINGTNDLPTALNNQYDVDFGSVVTGNIILDDTGSGVDSDPEDGSLSITQINGIDLVFTNGTAEVILQEGILSIQPDGTYTFQHTSDDATPVNFTYTISDTDGGTDTATTTITVFSSKTLNAGDDNYTGTDGNDTIVSDTTGTLAGDDYNLAFVIDSSGSMGTSRVNTAREEIIKVLDTLITNANQPGAGTVNVLLVDFDWDATILISLDLTSPTAAIDIENALDLMTSGGYTNYFDAFDTTYNWFNTNYPQGNNRTFFITDGSPNTDNGEPGNYFDNAEAAFEDLNSVSDVQAIGLGGNINSSILEQFDSDGSVINNLDVNELAAAILESDVFPGNDVIDAGDGDDIVFGDLTDFLGNNLEGMDSIREYVAGQLSATSVTDSEVHDYIIENLSEFNVSQSNDGNDQLNGGIGNDILFGQGGNDILNGEADNDILFGGDGNDVITGGSGRDLLVGGKGDDTLYGGTQATPDDNERDFFEWGNDAADNSTDTVYGFNHQVDVLDLSDLLLNEENGNLEDFLSFGFAGNDTTITIDADGLDTGVDGVTIVLNGVDLSDVYSSTSSSDIINGLIADEALIVDPNDTFIPPYDQIDQGIIIP</sequence>
<feature type="domain" description="Cadherin" evidence="6">
    <location>
        <begin position="3124"/>
        <end position="3223"/>
    </location>
</feature>
<dbReference type="NCBIfam" id="TIGR01965">
    <property type="entry name" value="VCBS_repeat"/>
    <property type="match status" value="48"/>
</dbReference>
<dbReference type="SMART" id="SM00327">
    <property type="entry name" value="VWA"/>
    <property type="match status" value="1"/>
</dbReference>
<feature type="domain" description="Cadherin" evidence="6">
    <location>
        <begin position="1402"/>
        <end position="1501"/>
    </location>
</feature>
<feature type="compositionally biased region" description="Low complexity" evidence="4">
    <location>
        <begin position="685"/>
        <end position="698"/>
    </location>
</feature>
<feature type="compositionally biased region" description="Low complexity" evidence="4">
    <location>
        <begin position="565"/>
        <end position="578"/>
    </location>
</feature>
<dbReference type="Pfam" id="PF17803">
    <property type="entry name" value="Cadherin_4"/>
    <property type="match status" value="3"/>
</dbReference>
<dbReference type="SUPFAM" id="SSF51120">
    <property type="entry name" value="beta-Roll"/>
    <property type="match status" value="1"/>
</dbReference>
<evidence type="ECO:0000256" key="1">
    <source>
        <dbReference type="ARBA" id="ARBA00022692"/>
    </source>
</evidence>
<dbReference type="Proteomes" id="UP001529491">
    <property type="component" value="Chromosome"/>
</dbReference>
<reference evidence="7 8" key="1">
    <citation type="submission" date="2023-10" db="EMBL/GenBank/DDBJ databases">
        <title>Complete genome sequence of Shewanella sp. DAU334.</title>
        <authorList>
            <person name="Lee Y.-S."/>
            <person name="Jeong H.-R."/>
            <person name="Hwang E.-J."/>
            <person name="Choi Y.-L."/>
            <person name="Kim G.-D."/>
        </authorList>
    </citation>
    <scope>NUCLEOTIDE SEQUENCE [LARGE SCALE GENOMIC DNA]</scope>
    <source>
        <strain evidence="7 8">DAU334</strain>
    </source>
</reference>
<proteinExistence type="predicted"/>
<evidence type="ECO:0000256" key="3">
    <source>
        <dbReference type="ARBA" id="ARBA00022989"/>
    </source>
</evidence>
<dbReference type="InterPro" id="IPR040853">
    <property type="entry name" value="RapA2_cadherin-like"/>
</dbReference>
<dbReference type="InterPro" id="IPR036465">
    <property type="entry name" value="vWFA_dom_sf"/>
</dbReference>
<organism evidence="7 8">
    <name type="scientific">Shewanella youngdeokensis</name>
    <dbReference type="NCBI Taxonomy" id="2999068"/>
    <lineage>
        <taxon>Bacteria</taxon>
        <taxon>Pseudomonadati</taxon>
        <taxon>Pseudomonadota</taxon>
        <taxon>Gammaproteobacteria</taxon>
        <taxon>Alteromonadales</taxon>
        <taxon>Shewanellaceae</taxon>
        <taxon>Shewanella</taxon>
    </lineage>
</organism>
<dbReference type="InterPro" id="IPR018511">
    <property type="entry name" value="Hemolysin-typ_Ca-bd_CS"/>
</dbReference>
<dbReference type="InterPro" id="IPR002035">
    <property type="entry name" value="VWF_A"/>
</dbReference>
<dbReference type="PROSITE" id="PS00330">
    <property type="entry name" value="HEMOLYSIN_CALCIUM"/>
    <property type="match status" value="2"/>
</dbReference>
<feature type="region of interest" description="Disordered" evidence="4">
    <location>
        <begin position="905"/>
        <end position="943"/>
    </location>
</feature>
<feature type="region of interest" description="Disordered" evidence="4">
    <location>
        <begin position="443"/>
        <end position="470"/>
    </location>
</feature>
<dbReference type="InterPro" id="IPR002126">
    <property type="entry name" value="Cadherin-like_dom"/>
</dbReference>
<feature type="region of interest" description="Disordered" evidence="4">
    <location>
        <begin position="665"/>
        <end position="710"/>
    </location>
</feature>
<feature type="domain" description="Cadherin" evidence="6">
    <location>
        <begin position="440"/>
        <end position="532"/>
    </location>
</feature>
<feature type="region of interest" description="Disordered" evidence="4">
    <location>
        <begin position="786"/>
        <end position="830"/>
    </location>
</feature>
<dbReference type="InterPro" id="IPR013783">
    <property type="entry name" value="Ig-like_fold"/>
</dbReference>
<dbReference type="RefSeq" id="WP_310472518.1">
    <property type="nucleotide sequence ID" value="NZ_CP136522.1"/>
</dbReference>
<evidence type="ECO:0000313" key="7">
    <source>
        <dbReference type="EMBL" id="WOT04879.1"/>
    </source>
</evidence>
<evidence type="ECO:0000256" key="2">
    <source>
        <dbReference type="ARBA" id="ARBA00022837"/>
    </source>
</evidence>
<feature type="domain" description="Cadherin" evidence="6">
    <location>
        <begin position="4354"/>
        <end position="4453"/>
    </location>
</feature>
<dbReference type="InterPro" id="IPR010221">
    <property type="entry name" value="VCBS_dom"/>
</dbReference>
<dbReference type="SMART" id="SM00112">
    <property type="entry name" value="CA"/>
    <property type="match status" value="46"/>
</dbReference>
<protein>
    <submittedName>
        <fullName evidence="7">VCBS domain-containing protein</fullName>
    </submittedName>
</protein>
<evidence type="ECO:0000313" key="8">
    <source>
        <dbReference type="Proteomes" id="UP001529491"/>
    </source>
</evidence>
<dbReference type="PROSITE" id="PS50268">
    <property type="entry name" value="CADHERIN_2"/>
    <property type="match status" value="15"/>
</dbReference>
<dbReference type="Gene3D" id="3.40.50.410">
    <property type="entry name" value="von Willebrand factor, type A domain"/>
    <property type="match status" value="1"/>
</dbReference>
<keyword evidence="1" id="KW-0812">Transmembrane</keyword>
<gene>
    <name evidence="7" type="ORF">RGE70_16425</name>
</gene>
<feature type="domain" description="Cadherin" evidence="6">
    <location>
        <begin position="3370"/>
        <end position="3469"/>
    </location>
</feature>
<feature type="region of interest" description="Disordered" evidence="4">
    <location>
        <begin position="99"/>
        <end position="121"/>
    </location>
</feature>
<dbReference type="Pfam" id="PF00092">
    <property type="entry name" value="VWA"/>
    <property type="match status" value="1"/>
</dbReference>
<feature type="domain" description="Cadherin" evidence="6">
    <location>
        <begin position="4231"/>
        <end position="4330"/>
    </location>
</feature>
<name>A0ABZ0JX47_9GAMM</name>
<dbReference type="InterPro" id="IPR011049">
    <property type="entry name" value="Serralysin-like_metalloprot_C"/>
</dbReference>
<feature type="domain" description="Cadherin" evidence="6">
    <location>
        <begin position="3985"/>
        <end position="4084"/>
    </location>
</feature>
<dbReference type="Pfam" id="PF00353">
    <property type="entry name" value="HemolysinCabind"/>
    <property type="match status" value="3"/>
</dbReference>
<dbReference type="PANTHER" id="PTHR24026:SF126">
    <property type="entry name" value="PROTOCADHERIN FAT 4"/>
    <property type="match status" value="1"/>
</dbReference>
<evidence type="ECO:0000259" key="6">
    <source>
        <dbReference type="PROSITE" id="PS50268"/>
    </source>
</evidence>
<feature type="domain" description="Cadherin" evidence="6">
    <location>
        <begin position="5215"/>
        <end position="5314"/>
    </location>
</feature>
<keyword evidence="2" id="KW-0106">Calcium</keyword>
<keyword evidence="3" id="KW-0472">Membrane</keyword>
<dbReference type="EMBL" id="CP136522">
    <property type="protein sequence ID" value="WOT04879.1"/>
    <property type="molecule type" value="Genomic_DNA"/>
</dbReference>
<dbReference type="PRINTS" id="PR00313">
    <property type="entry name" value="CABNDNGRPT"/>
</dbReference>
<keyword evidence="8" id="KW-1185">Reference proteome</keyword>
<dbReference type="PANTHER" id="PTHR24026">
    <property type="entry name" value="FAT ATYPICAL CADHERIN-RELATED"/>
    <property type="match status" value="1"/>
</dbReference>
<feature type="compositionally biased region" description="Low complexity" evidence="4">
    <location>
        <begin position="925"/>
        <end position="938"/>
    </location>
</feature>